<gene>
    <name evidence="4" type="ORF">LLUT_LOCUS28318</name>
</gene>
<reference evidence="4 5" key="1">
    <citation type="submission" date="2024-03" db="EMBL/GenBank/DDBJ databases">
        <authorList>
            <person name="Martinez-Hernandez J."/>
        </authorList>
    </citation>
    <scope>NUCLEOTIDE SEQUENCE [LARGE SCALE GENOMIC DNA]</scope>
</reference>
<evidence type="ECO:0000256" key="2">
    <source>
        <dbReference type="ARBA" id="ARBA00023242"/>
    </source>
</evidence>
<comment type="caution">
    <text evidence="4">The sequence shown here is derived from an EMBL/GenBank/DDBJ whole genome shotgun (WGS) entry which is preliminary data.</text>
</comment>
<feature type="compositionally biased region" description="Acidic residues" evidence="3">
    <location>
        <begin position="51"/>
        <end position="62"/>
    </location>
</feature>
<feature type="compositionally biased region" description="Acidic residues" evidence="3">
    <location>
        <begin position="153"/>
        <end position="164"/>
    </location>
</feature>
<dbReference type="Proteomes" id="UP001497480">
    <property type="component" value="Unassembled WGS sequence"/>
</dbReference>
<feature type="compositionally biased region" description="Low complexity" evidence="3">
    <location>
        <begin position="176"/>
        <end position="185"/>
    </location>
</feature>
<dbReference type="InterPro" id="IPR051992">
    <property type="entry name" value="OxStress_Response_Reg"/>
</dbReference>
<keyword evidence="5" id="KW-1185">Reference proteome</keyword>
<dbReference type="PANTHER" id="PTHR33172:SF91">
    <property type="entry name" value="PROTEIN OXIDATIVE STRESS 3 LIKE 5"/>
    <property type="match status" value="1"/>
</dbReference>
<organism evidence="4 5">
    <name type="scientific">Lupinus luteus</name>
    <name type="common">European yellow lupine</name>
    <dbReference type="NCBI Taxonomy" id="3873"/>
    <lineage>
        <taxon>Eukaryota</taxon>
        <taxon>Viridiplantae</taxon>
        <taxon>Streptophyta</taxon>
        <taxon>Embryophyta</taxon>
        <taxon>Tracheophyta</taxon>
        <taxon>Spermatophyta</taxon>
        <taxon>Magnoliopsida</taxon>
        <taxon>eudicotyledons</taxon>
        <taxon>Gunneridae</taxon>
        <taxon>Pentapetalae</taxon>
        <taxon>rosids</taxon>
        <taxon>fabids</taxon>
        <taxon>Fabales</taxon>
        <taxon>Fabaceae</taxon>
        <taxon>Papilionoideae</taxon>
        <taxon>50 kb inversion clade</taxon>
        <taxon>genistoids sensu lato</taxon>
        <taxon>core genistoids</taxon>
        <taxon>Genisteae</taxon>
        <taxon>Lupinus</taxon>
    </lineage>
</organism>
<evidence type="ECO:0000256" key="1">
    <source>
        <dbReference type="ARBA" id="ARBA00004123"/>
    </source>
</evidence>
<feature type="compositionally biased region" description="Polar residues" evidence="3">
    <location>
        <begin position="38"/>
        <end position="48"/>
    </location>
</feature>
<evidence type="ECO:0000313" key="5">
    <source>
        <dbReference type="Proteomes" id="UP001497480"/>
    </source>
</evidence>
<feature type="region of interest" description="Disordered" evidence="3">
    <location>
        <begin position="27"/>
        <end position="78"/>
    </location>
</feature>
<dbReference type="PANTHER" id="PTHR33172">
    <property type="entry name" value="OS08G0516900 PROTEIN"/>
    <property type="match status" value="1"/>
</dbReference>
<sequence length="240" mass="26926">MEFFIGSTQTKESLFLNPVQNGSGFQIAGPPKFFAGGSSESENSSTIGTPDDSDIEDEEDEVQSNFKEKTGLGSLDSLEDSLPIKRGLSSHFDGKTKSFTNLSQVSNLKELQKQESPFNKRRRVLIASKWSKKSSNFYTWSNPQSMPLLPMDESQDDDDYDYEDGEKKARKVPFTSSSSSSSSSSLVEEKKQEYQIHVCQDRLPESYAAEMRLRLKSFKSRSFSLADLKENDDGEEDNDG</sequence>
<protein>
    <submittedName>
        <fullName evidence="4">Uncharacterized protein</fullName>
    </submittedName>
</protein>
<keyword evidence="2" id="KW-0539">Nucleus</keyword>
<dbReference type="AlphaFoldDB" id="A0AAV1Y106"/>
<dbReference type="GO" id="GO:0006950">
    <property type="term" value="P:response to stress"/>
    <property type="evidence" value="ECO:0007669"/>
    <property type="project" value="UniProtKB-ARBA"/>
</dbReference>
<evidence type="ECO:0000256" key="3">
    <source>
        <dbReference type="SAM" id="MobiDB-lite"/>
    </source>
</evidence>
<proteinExistence type="predicted"/>
<feature type="region of interest" description="Disordered" evidence="3">
    <location>
        <begin position="140"/>
        <end position="194"/>
    </location>
</feature>
<accession>A0AAV1Y106</accession>
<dbReference type="EMBL" id="CAXHTB010000020">
    <property type="protein sequence ID" value="CAL0327258.1"/>
    <property type="molecule type" value="Genomic_DNA"/>
</dbReference>
<evidence type="ECO:0000313" key="4">
    <source>
        <dbReference type="EMBL" id="CAL0327258.1"/>
    </source>
</evidence>
<dbReference type="GO" id="GO:0005634">
    <property type="term" value="C:nucleus"/>
    <property type="evidence" value="ECO:0007669"/>
    <property type="project" value="UniProtKB-SubCell"/>
</dbReference>
<name>A0AAV1Y106_LUPLU</name>
<comment type="subcellular location">
    <subcellularLocation>
        <location evidence="1">Nucleus</location>
    </subcellularLocation>
</comment>